<dbReference type="InterPro" id="IPR005182">
    <property type="entry name" value="YdbS-like_PH"/>
</dbReference>
<feature type="transmembrane region" description="Helical" evidence="2">
    <location>
        <begin position="202"/>
        <end position="224"/>
    </location>
</feature>
<feature type="transmembrane region" description="Helical" evidence="2">
    <location>
        <begin position="402"/>
        <end position="420"/>
    </location>
</feature>
<keyword evidence="2" id="KW-0812">Transmembrane</keyword>
<proteinExistence type="predicted"/>
<evidence type="ECO:0000313" key="4">
    <source>
        <dbReference type="EMBL" id="KAB8165202.1"/>
    </source>
</evidence>
<dbReference type="PANTHER" id="PTHR34473:SF2">
    <property type="entry name" value="UPF0699 TRANSMEMBRANE PROTEIN YDBT"/>
    <property type="match status" value="1"/>
</dbReference>
<feature type="domain" description="YdbS-like PH" evidence="3">
    <location>
        <begin position="420"/>
        <end position="491"/>
    </location>
</feature>
<name>A0A5N6AAB3_9ACTN</name>
<evidence type="ECO:0000313" key="5">
    <source>
        <dbReference type="Proteomes" id="UP000314251"/>
    </source>
</evidence>
<feature type="region of interest" description="Disordered" evidence="1">
    <location>
        <begin position="1"/>
        <end position="32"/>
    </location>
</feature>
<feature type="transmembrane region" description="Helical" evidence="2">
    <location>
        <begin position="42"/>
        <end position="64"/>
    </location>
</feature>
<accession>A0A5N6AAB3</accession>
<feature type="compositionally biased region" description="Low complexity" evidence="1">
    <location>
        <begin position="17"/>
        <end position="31"/>
    </location>
</feature>
<dbReference type="InterPro" id="IPR014529">
    <property type="entry name" value="UCP026631"/>
</dbReference>
<dbReference type="EMBL" id="VDLY02000008">
    <property type="protein sequence ID" value="KAB8165202.1"/>
    <property type="molecule type" value="Genomic_DNA"/>
</dbReference>
<dbReference type="RefSeq" id="WP_139668264.1">
    <property type="nucleotide sequence ID" value="NZ_VDLY02000008.1"/>
</dbReference>
<evidence type="ECO:0000259" key="3">
    <source>
        <dbReference type="Pfam" id="PF03703"/>
    </source>
</evidence>
<feature type="transmembrane region" description="Helical" evidence="2">
    <location>
        <begin position="244"/>
        <end position="267"/>
    </location>
</feature>
<feature type="compositionally biased region" description="Basic and acidic residues" evidence="1">
    <location>
        <begin position="1"/>
        <end position="11"/>
    </location>
</feature>
<reference evidence="4" key="1">
    <citation type="submission" date="2019-10" db="EMBL/GenBank/DDBJ databases">
        <title>Nonomuraea sp. nov., isolated from Phyllanthus amarus.</title>
        <authorList>
            <person name="Klykleung N."/>
            <person name="Tanasupawat S."/>
        </authorList>
    </citation>
    <scope>NUCLEOTIDE SEQUENCE [LARGE SCALE GENOMIC DNA]</scope>
    <source>
        <strain evidence="4">3MP-10</strain>
    </source>
</reference>
<feature type="transmembrane region" description="Helical" evidence="2">
    <location>
        <begin position="379"/>
        <end position="396"/>
    </location>
</feature>
<gene>
    <name evidence="4" type="ORF">FH607_013910</name>
</gene>
<dbReference type="PANTHER" id="PTHR34473">
    <property type="entry name" value="UPF0699 TRANSMEMBRANE PROTEIN YDBS"/>
    <property type="match status" value="1"/>
</dbReference>
<evidence type="ECO:0000256" key="1">
    <source>
        <dbReference type="SAM" id="MobiDB-lite"/>
    </source>
</evidence>
<evidence type="ECO:0000256" key="2">
    <source>
        <dbReference type="SAM" id="Phobius"/>
    </source>
</evidence>
<comment type="caution">
    <text evidence="4">The sequence shown here is derived from an EMBL/GenBank/DDBJ whole genome shotgun (WGS) entry which is preliminary data.</text>
</comment>
<feature type="transmembrane region" description="Helical" evidence="2">
    <location>
        <begin position="70"/>
        <end position="91"/>
    </location>
</feature>
<protein>
    <submittedName>
        <fullName evidence="4">PH domain-containing protein</fullName>
    </submittedName>
</protein>
<keyword evidence="5" id="KW-1185">Reference proteome</keyword>
<dbReference type="AlphaFoldDB" id="A0A5N6AAB3"/>
<sequence length="533" mass="56249">MSAAEAARDVPARGVTARAPADGPSAGPSAAEVPWRRLDPRLIWADALRVVLSMLPGGVALFLFEARDAMTVWPLLGLAAWGLWGAGGDVVRWLTTRYRVTETHLERRTGLLVRSHRAVARELIRTVDADARLIHRLAGVRRVTVGAGQTTTALESALTLDALSREAAERLRRELTGAPEERTDEAPALAEFDWRWVVHNMFGIWGLVTAIGLLWGAYFTAGAFGGDPGGWLDSARDALGLGTAGSVAAGFAGMVVLGAVGMGGQFLTGQAHFRLTREPGEDGGSVLRTSRGLFRTREVARDESRTRGVSLSEPLLWRWLGTTDTSLITTGVFWWSEGVTILPRGPRRVALRVAAEVLGDDPFAAPLVRHPRSAARRRLAWALWVTGAAGLAAAPLGERAWLVVLLVLGPLALGVAYAGYRALGHAVTGPWLVFRAGALSRVTSALRRGAVSGVCVRQSPLQRRLGLATVRVSTAAGDGAYAARDLAVADAVPLAVAALPAVASFRAPAEAQGQVGRGGSVPAARIGSGRPAP</sequence>
<organism evidence="4 5">
    <name type="scientific">Streptomyces mimosae</name>
    <dbReference type="NCBI Taxonomy" id="2586635"/>
    <lineage>
        <taxon>Bacteria</taxon>
        <taxon>Bacillati</taxon>
        <taxon>Actinomycetota</taxon>
        <taxon>Actinomycetes</taxon>
        <taxon>Kitasatosporales</taxon>
        <taxon>Streptomycetaceae</taxon>
        <taxon>Streptomyces</taxon>
    </lineage>
</organism>
<dbReference type="PIRSF" id="PIRSF026631">
    <property type="entry name" value="UCP026631"/>
    <property type="match status" value="1"/>
</dbReference>
<feature type="region of interest" description="Disordered" evidence="1">
    <location>
        <begin position="513"/>
        <end position="533"/>
    </location>
</feature>
<feature type="domain" description="YdbS-like PH" evidence="3">
    <location>
        <begin position="93"/>
        <end position="174"/>
    </location>
</feature>
<dbReference type="OrthoDB" id="4121259at2"/>
<keyword evidence="2" id="KW-1133">Transmembrane helix</keyword>
<dbReference type="Pfam" id="PF03703">
    <property type="entry name" value="bPH_2"/>
    <property type="match status" value="2"/>
</dbReference>
<keyword evidence="2" id="KW-0472">Membrane</keyword>
<dbReference type="Proteomes" id="UP000314251">
    <property type="component" value="Unassembled WGS sequence"/>
</dbReference>